<protein>
    <submittedName>
        <fullName evidence="2">Histidinol-phosphatase</fullName>
    </submittedName>
</protein>
<dbReference type="AlphaFoldDB" id="A0A388TJR4"/>
<dbReference type="Proteomes" id="UP000275925">
    <property type="component" value="Unassembled WGS sequence"/>
</dbReference>
<dbReference type="Gene3D" id="3.40.190.80">
    <property type="match status" value="1"/>
</dbReference>
<dbReference type="GO" id="GO:0046872">
    <property type="term" value="F:metal ion binding"/>
    <property type="evidence" value="ECO:0007669"/>
    <property type="project" value="UniProtKB-KW"/>
</dbReference>
<proteinExistence type="predicted"/>
<dbReference type="SUPFAM" id="SSF56655">
    <property type="entry name" value="Carbohydrate phosphatase"/>
    <property type="match status" value="1"/>
</dbReference>
<comment type="caution">
    <text evidence="2">The sequence shown here is derived from an EMBL/GenBank/DDBJ whole genome shotgun (WGS) entry which is preliminary data.</text>
</comment>
<feature type="binding site" evidence="1">
    <location>
        <position position="75"/>
    </location>
    <ligand>
        <name>Mg(2+)</name>
        <dbReference type="ChEBI" id="CHEBI:18420"/>
        <label>1</label>
        <note>catalytic</note>
    </ligand>
</feature>
<keyword evidence="1" id="KW-0460">Magnesium</keyword>
<keyword evidence="1" id="KW-0479">Metal-binding</keyword>
<dbReference type="Pfam" id="PF00459">
    <property type="entry name" value="Inositol_P"/>
    <property type="match status" value="1"/>
</dbReference>
<dbReference type="InterPro" id="IPR000760">
    <property type="entry name" value="Inositol_monophosphatase-like"/>
</dbReference>
<evidence type="ECO:0000313" key="2">
    <source>
        <dbReference type="EMBL" id="GBR77026.1"/>
    </source>
</evidence>
<organism evidence="2 3">
    <name type="scientific">Candidatus Termititenax persephonae</name>
    <dbReference type="NCBI Taxonomy" id="2218525"/>
    <lineage>
        <taxon>Bacteria</taxon>
        <taxon>Bacillati</taxon>
        <taxon>Candidatus Margulisiibacteriota</taxon>
        <taxon>Candidatus Termititenacia</taxon>
        <taxon>Candidatus Termititenacales</taxon>
        <taxon>Candidatus Termititenacaceae</taxon>
        <taxon>Candidatus Termititenax</taxon>
    </lineage>
</organism>
<gene>
    <name evidence="2" type="primary">ycdX</name>
    <name evidence="2" type="ORF">NO2_1485</name>
</gene>
<evidence type="ECO:0000313" key="3">
    <source>
        <dbReference type="Proteomes" id="UP000275925"/>
    </source>
</evidence>
<feature type="non-terminal residue" evidence="2">
    <location>
        <position position="1"/>
    </location>
</feature>
<keyword evidence="3" id="KW-1185">Reference proteome</keyword>
<dbReference type="EMBL" id="BGZO01000086">
    <property type="protein sequence ID" value="GBR77026.1"/>
    <property type="molecule type" value="Genomic_DNA"/>
</dbReference>
<reference evidence="2 3" key="1">
    <citation type="journal article" date="2019" name="ISME J.">
        <title>Genome analyses of uncultured TG2/ZB3 bacteria in 'Margulisbacteria' specifically attached to ectosymbiotic spirochetes of protists in the termite gut.</title>
        <authorList>
            <person name="Utami Y.D."/>
            <person name="Kuwahara H."/>
            <person name="Igai K."/>
            <person name="Murakami T."/>
            <person name="Sugaya K."/>
            <person name="Morikawa T."/>
            <person name="Nagura Y."/>
            <person name="Yuki M."/>
            <person name="Deevong P."/>
            <person name="Inoue T."/>
            <person name="Kihara K."/>
            <person name="Lo N."/>
            <person name="Yamada A."/>
            <person name="Ohkuma M."/>
            <person name="Hongoh Y."/>
        </authorList>
    </citation>
    <scope>NUCLEOTIDE SEQUENCE [LARGE SCALE GENOMIC DNA]</scope>
    <source>
        <strain evidence="2">NkOx7-02</strain>
    </source>
</reference>
<comment type="cofactor">
    <cofactor evidence="1">
        <name>Mg(2+)</name>
        <dbReference type="ChEBI" id="CHEBI:18420"/>
    </cofactor>
</comment>
<sequence>RKKQIAVSLVGRLTRAQLFHASLSGNEIRGKAKKQILRAIDRTERQRGFGDFYQHVLVAQGSGEAAVDPYARPYDLAPLKIIVEEAGGIFTAFDGRPTIYAGNAVSSNGLVHETVLKLLNY</sequence>
<accession>A0A388TJR4</accession>
<name>A0A388TJR4_9BACT</name>
<evidence type="ECO:0000256" key="1">
    <source>
        <dbReference type="PIRSR" id="PIRSR600760-2"/>
    </source>
</evidence>